<evidence type="ECO:0008006" key="10">
    <source>
        <dbReference type="Google" id="ProtNLM"/>
    </source>
</evidence>
<keyword evidence="3 7" id="KW-1133">Transmembrane helix</keyword>
<feature type="transmembrane region" description="Helical" evidence="7">
    <location>
        <begin position="172"/>
        <end position="191"/>
    </location>
</feature>
<dbReference type="InterPro" id="IPR029058">
    <property type="entry name" value="AB_hydrolase_fold"/>
</dbReference>
<accession>A0A5C3M3R0</accession>
<organism evidence="8 9">
    <name type="scientific">Crucibulum laeve</name>
    <dbReference type="NCBI Taxonomy" id="68775"/>
    <lineage>
        <taxon>Eukaryota</taxon>
        <taxon>Fungi</taxon>
        <taxon>Dikarya</taxon>
        <taxon>Basidiomycota</taxon>
        <taxon>Agaricomycotina</taxon>
        <taxon>Agaricomycetes</taxon>
        <taxon>Agaricomycetidae</taxon>
        <taxon>Agaricales</taxon>
        <taxon>Agaricineae</taxon>
        <taxon>Nidulariaceae</taxon>
        <taxon>Crucibulum</taxon>
    </lineage>
</organism>
<dbReference type="InterPro" id="IPR008547">
    <property type="entry name" value="DUF829_TMEM53"/>
</dbReference>
<evidence type="ECO:0000313" key="9">
    <source>
        <dbReference type="Proteomes" id="UP000308652"/>
    </source>
</evidence>
<keyword evidence="9" id="KW-1185">Reference proteome</keyword>
<name>A0A5C3M3R0_9AGAR</name>
<comment type="subcellular location">
    <subcellularLocation>
        <location evidence="6">Nucleus outer membrane</location>
        <topology evidence="6">Single-pass membrane protein</topology>
    </subcellularLocation>
</comment>
<dbReference type="AlphaFoldDB" id="A0A5C3M3R0"/>
<dbReference type="GO" id="GO:0005640">
    <property type="term" value="C:nuclear outer membrane"/>
    <property type="evidence" value="ECO:0007669"/>
    <property type="project" value="UniProtKB-SubCell"/>
</dbReference>
<dbReference type="Pfam" id="PF05705">
    <property type="entry name" value="DUF829"/>
    <property type="match status" value="1"/>
</dbReference>
<sequence>MSASSTTKLHKLNPRVFISGPEEIHGSTNAESNTSPSVVIIFGWHAAQLKHVRKYADEFRATFPTSTIVVVMLHTGFYWSTQKVNQTFLAPVADILRREQENGNISRGVLLHVMSNGGGFQFMTLRKMLLNSASKLATPAQNTIPTALVLDSTPGDDGLQSAIQSTKPRNPLLHIIVVPAVTLLYGLFYTINSIVGNRPILEQLRSSYIEIDPLPSITTPADPKTTHRLYIYSKADTVTLEKNVERAIDDAISLGLDVAVEKYDASLHVSHAREDPERYWKSIRDLWSRAIEGAEKRRSREYRL</sequence>
<gene>
    <name evidence="8" type="ORF">BDQ12DRAFT_682851</name>
</gene>
<dbReference type="PANTHER" id="PTHR12265">
    <property type="entry name" value="TRANSMEMBRANE PROTEIN 53"/>
    <property type="match status" value="1"/>
</dbReference>
<evidence type="ECO:0000256" key="2">
    <source>
        <dbReference type="ARBA" id="ARBA00022692"/>
    </source>
</evidence>
<dbReference type="Proteomes" id="UP000308652">
    <property type="component" value="Unassembled WGS sequence"/>
</dbReference>
<evidence type="ECO:0000256" key="1">
    <source>
        <dbReference type="ARBA" id="ARBA00007387"/>
    </source>
</evidence>
<dbReference type="EMBL" id="ML213601">
    <property type="protein sequence ID" value="TFK39006.1"/>
    <property type="molecule type" value="Genomic_DNA"/>
</dbReference>
<reference evidence="8 9" key="1">
    <citation type="journal article" date="2019" name="Nat. Ecol. Evol.">
        <title>Megaphylogeny resolves global patterns of mushroom evolution.</title>
        <authorList>
            <person name="Varga T."/>
            <person name="Krizsan K."/>
            <person name="Foldi C."/>
            <person name="Dima B."/>
            <person name="Sanchez-Garcia M."/>
            <person name="Sanchez-Ramirez S."/>
            <person name="Szollosi G.J."/>
            <person name="Szarkandi J.G."/>
            <person name="Papp V."/>
            <person name="Albert L."/>
            <person name="Andreopoulos W."/>
            <person name="Angelini C."/>
            <person name="Antonin V."/>
            <person name="Barry K.W."/>
            <person name="Bougher N.L."/>
            <person name="Buchanan P."/>
            <person name="Buyck B."/>
            <person name="Bense V."/>
            <person name="Catcheside P."/>
            <person name="Chovatia M."/>
            <person name="Cooper J."/>
            <person name="Damon W."/>
            <person name="Desjardin D."/>
            <person name="Finy P."/>
            <person name="Geml J."/>
            <person name="Haridas S."/>
            <person name="Hughes K."/>
            <person name="Justo A."/>
            <person name="Karasinski D."/>
            <person name="Kautmanova I."/>
            <person name="Kiss B."/>
            <person name="Kocsube S."/>
            <person name="Kotiranta H."/>
            <person name="LaButti K.M."/>
            <person name="Lechner B.E."/>
            <person name="Liimatainen K."/>
            <person name="Lipzen A."/>
            <person name="Lukacs Z."/>
            <person name="Mihaltcheva S."/>
            <person name="Morgado L.N."/>
            <person name="Niskanen T."/>
            <person name="Noordeloos M.E."/>
            <person name="Ohm R.A."/>
            <person name="Ortiz-Santana B."/>
            <person name="Ovrebo C."/>
            <person name="Racz N."/>
            <person name="Riley R."/>
            <person name="Savchenko A."/>
            <person name="Shiryaev A."/>
            <person name="Soop K."/>
            <person name="Spirin V."/>
            <person name="Szebenyi C."/>
            <person name="Tomsovsky M."/>
            <person name="Tulloss R.E."/>
            <person name="Uehling J."/>
            <person name="Grigoriev I.V."/>
            <person name="Vagvolgyi C."/>
            <person name="Papp T."/>
            <person name="Martin F.M."/>
            <person name="Miettinen O."/>
            <person name="Hibbett D.S."/>
            <person name="Nagy L.G."/>
        </authorList>
    </citation>
    <scope>NUCLEOTIDE SEQUENCE [LARGE SCALE GENOMIC DNA]</scope>
    <source>
        <strain evidence="8 9">CBS 166.37</strain>
    </source>
</reference>
<proteinExistence type="inferred from homology"/>
<evidence type="ECO:0000256" key="5">
    <source>
        <dbReference type="ARBA" id="ARBA00023242"/>
    </source>
</evidence>
<dbReference type="PANTHER" id="PTHR12265:SF30">
    <property type="entry name" value="TRANSMEMBRANE PROTEIN 53"/>
    <property type="match status" value="1"/>
</dbReference>
<evidence type="ECO:0000313" key="8">
    <source>
        <dbReference type="EMBL" id="TFK39006.1"/>
    </source>
</evidence>
<dbReference type="OrthoDB" id="77878at2759"/>
<evidence type="ECO:0000256" key="6">
    <source>
        <dbReference type="ARBA" id="ARBA00034303"/>
    </source>
</evidence>
<keyword evidence="4 7" id="KW-0472">Membrane</keyword>
<keyword evidence="5" id="KW-0539">Nucleus</keyword>
<dbReference type="SUPFAM" id="SSF53474">
    <property type="entry name" value="alpha/beta-Hydrolases"/>
    <property type="match status" value="1"/>
</dbReference>
<evidence type="ECO:0000256" key="7">
    <source>
        <dbReference type="SAM" id="Phobius"/>
    </source>
</evidence>
<evidence type="ECO:0000256" key="4">
    <source>
        <dbReference type="ARBA" id="ARBA00023136"/>
    </source>
</evidence>
<protein>
    <recommendedName>
        <fullName evidence="10">DUF829-domain-containing protein</fullName>
    </recommendedName>
</protein>
<evidence type="ECO:0000256" key="3">
    <source>
        <dbReference type="ARBA" id="ARBA00022989"/>
    </source>
</evidence>
<comment type="similarity">
    <text evidence="1">Belongs to the TMEM53 family.</text>
</comment>
<keyword evidence="2 7" id="KW-0812">Transmembrane</keyword>